<dbReference type="PANTHER" id="PTHR46696">
    <property type="entry name" value="P450, PUTATIVE (EUROFUNG)-RELATED"/>
    <property type="match status" value="1"/>
</dbReference>
<dbReference type="RefSeq" id="WP_279250272.1">
    <property type="nucleotide sequence ID" value="NZ_SHNO01000001.1"/>
</dbReference>
<evidence type="ECO:0000256" key="1">
    <source>
        <dbReference type="ARBA" id="ARBA00010617"/>
    </source>
</evidence>
<proteinExistence type="inferred from homology"/>
<gene>
    <name evidence="3" type="ORF">EYC82_14510</name>
</gene>
<dbReference type="InterPro" id="IPR036396">
    <property type="entry name" value="Cyt_P450_sf"/>
</dbReference>
<dbReference type="CDD" id="cd11033">
    <property type="entry name" value="CYP142-like"/>
    <property type="match status" value="1"/>
</dbReference>
<dbReference type="Proteomes" id="UP001143304">
    <property type="component" value="Unassembled WGS sequence"/>
</dbReference>
<dbReference type="Gene3D" id="1.10.630.10">
    <property type="entry name" value="Cytochrome P450"/>
    <property type="match status" value="1"/>
</dbReference>
<keyword evidence="2" id="KW-0560">Oxidoreductase</keyword>
<dbReference type="PRINTS" id="PR00385">
    <property type="entry name" value="P450"/>
</dbReference>
<name>A0ABT3T8G5_9GAMM</name>
<evidence type="ECO:0000313" key="4">
    <source>
        <dbReference type="Proteomes" id="UP001143304"/>
    </source>
</evidence>
<dbReference type="InterPro" id="IPR017972">
    <property type="entry name" value="Cyt_P450_CS"/>
</dbReference>
<evidence type="ECO:0000313" key="3">
    <source>
        <dbReference type="EMBL" id="MCX2978576.1"/>
    </source>
</evidence>
<dbReference type="InterPro" id="IPR001128">
    <property type="entry name" value="Cyt_P450"/>
</dbReference>
<keyword evidence="2" id="KW-0503">Monooxygenase</keyword>
<dbReference type="SUPFAM" id="SSF48264">
    <property type="entry name" value="Cytochrome P450"/>
    <property type="match status" value="1"/>
</dbReference>
<sequence>MSECPFANIMEPTYLGDGFTGDDVAKIRAAGPAIQIDDPATGVPYWAITQHAAIDFVSRNNDLFSSRLRTAIPMEFDQEMVDNIQSRMFINLDPPDNIDYRKLIRDHFTPAAVATYEDRAREYAGAVVDRIIDKGSCEFVTEVAAELPLLLIMDFFDIPAEDRHKIFEWTNTMMFGDDPDVSGGRDAADEASLNLIVYANELAAKYRGSDVKNVSSQLLNGIINGEPVSDETFGWIFLMIIVAGNESTRTTISHSMRNLMERPEQYRYLQENPEKIESAIFEMLRYNPPFICMRRTATQDVTVPELDNAPIKKGDKIIMYYPGANRDPKVFDDPESFDVHRAERHDLSRDIRSFGIGYHNCFGMNLAKMEMRVMLEEILARIDHPQFDGDVRYMKSNFVQSIKAMPITFKKRA</sequence>
<keyword evidence="4" id="KW-1185">Reference proteome</keyword>
<organism evidence="3 4">
    <name type="scientific">Candidatus Marimicrobium litorale</name>
    <dbReference type="NCBI Taxonomy" id="2518991"/>
    <lineage>
        <taxon>Bacteria</taxon>
        <taxon>Pseudomonadati</taxon>
        <taxon>Pseudomonadota</taxon>
        <taxon>Gammaproteobacteria</taxon>
        <taxon>Cellvibrionales</taxon>
        <taxon>Halieaceae</taxon>
        <taxon>Marimicrobium</taxon>
    </lineage>
</organism>
<keyword evidence="2" id="KW-0479">Metal-binding</keyword>
<reference evidence="3" key="1">
    <citation type="submission" date="2019-02" db="EMBL/GenBank/DDBJ databases">
        <authorList>
            <person name="Li S.-H."/>
        </authorList>
    </citation>
    <scope>NUCLEOTIDE SEQUENCE</scope>
    <source>
        <strain evidence="3">IMCC11814</strain>
    </source>
</reference>
<dbReference type="PROSITE" id="PS00086">
    <property type="entry name" value="CYTOCHROME_P450"/>
    <property type="match status" value="1"/>
</dbReference>
<dbReference type="PANTHER" id="PTHR46696:SF4">
    <property type="entry name" value="BIOTIN BIOSYNTHESIS CYTOCHROME P450"/>
    <property type="match status" value="1"/>
</dbReference>
<dbReference type="PRINTS" id="PR00359">
    <property type="entry name" value="BP450"/>
</dbReference>
<comment type="caution">
    <text evidence="3">The sequence shown here is derived from an EMBL/GenBank/DDBJ whole genome shotgun (WGS) entry which is preliminary data.</text>
</comment>
<protein>
    <submittedName>
        <fullName evidence="3">Cytochrome P450</fullName>
    </submittedName>
</protein>
<keyword evidence="2" id="KW-0349">Heme</keyword>
<evidence type="ECO:0000256" key="2">
    <source>
        <dbReference type="RuleBase" id="RU000461"/>
    </source>
</evidence>
<dbReference type="Pfam" id="PF00067">
    <property type="entry name" value="p450"/>
    <property type="match status" value="1"/>
</dbReference>
<comment type="similarity">
    <text evidence="1 2">Belongs to the cytochrome P450 family.</text>
</comment>
<dbReference type="EMBL" id="SHNO01000001">
    <property type="protein sequence ID" value="MCX2978576.1"/>
    <property type="molecule type" value="Genomic_DNA"/>
</dbReference>
<keyword evidence="2" id="KW-0408">Iron</keyword>
<accession>A0ABT3T8G5</accession>
<dbReference type="InterPro" id="IPR002397">
    <property type="entry name" value="Cyt_P450_B"/>
</dbReference>